<sequence>MKNFDAMMARLKHQLRTVQDKDVALLLGLSPPALAGRKKRGLFPEDKLRALAQRRPDLGIDVEWVLTGESADARLVMLAGELRWRAENDAERAHEATRGATAARLASARGRKTRADVHPDQPPADDAGHGLSVDEQQMIQQFRQCSAEAQAAAAHIIDVLSRQGK</sequence>
<proteinExistence type="predicted"/>
<dbReference type="Gene3D" id="1.10.260.40">
    <property type="entry name" value="lambda repressor-like DNA-binding domains"/>
    <property type="match status" value="1"/>
</dbReference>
<dbReference type="RefSeq" id="WP_096447625.1">
    <property type="nucleotide sequence ID" value="NZ_JBHSOG010000103.1"/>
</dbReference>
<evidence type="ECO:0000313" key="3">
    <source>
        <dbReference type="Proteomes" id="UP001595974"/>
    </source>
</evidence>
<feature type="region of interest" description="Disordered" evidence="1">
    <location>
        <begin position="93"/>
        <end position="130"/>
    </location>
</feature>
<evidence type="ECO:0008006" key="4">
    <source>
        <dbReference type="Google" id="ProtNLM"/>
    </source>
</evidence>
<organism evidence="2 3">
    <name type="scientific">Thauera sinica</name>
    <dbReference type="NCBI Taxonomy" id="2665146"/>
    <lineage>
        <taxon>Bacteria</taxon>
        <taxon>Pseudomonadati</taxon>
        <taxon>Pseudomonadota</taxon>
        <taxon>Betaproteobacteria</taxon>
        <taxon>Rhodocyclales</taxon>
        <taxon>Zoogloeaceae</taxon>
        <taxon>Thauera</taxon>
    </lineage>
</organism>
<dbReference type="EMBL" id="JBHSOG010000103">
    <property type="protein sequence ID" value="MFC5772099.1"/>
    <property type="molecule type" value="Genomic_DNA"/>
</dbReference>
<name>A0ABW1AYF7_9RHOO</name>
<keyword evidence="3" id="KW-1185">Reference proteome</keyword>
<reference evidence="3" key="1">
    <citation type="journal article" date="2019" name="Int. J. Syst. Evol. Microbiol.">
        <title>The Global Catalogue of Microorganisms (GCM) 10K type strain sequencing project: providing services to taxonomists for standard genome sequencing and annotation.</title>
        <authorList>
            <consortium name="The Broad Institute Genomics Platform"/>
            <consortium name="The Broad Institute Genome Sequencing Center for Infectious Disease"/>
            <person name="Wu L."/>
            <person name="Ma J."/>
        </authorList>
    </citation>
    <scope>NUCLEOTIDE SEQUENCE [LARGE SCALE GENOMIC DNA]</scope>
    <source>
        <strain evidence="3">SHR3</strain>
    </source>
</reference>
<dbReference type="InterPro" id="IPR010982">
    <property type="entry name" value="Lambda_DNA-bd_dom_sf"/>
</dbReference>
<comment type="caution">
    <text evidence="2">The sequence shown here is derived from an EMBL/GenBank/DDBJ whole genome shotgun (WGS) entry which is preliminary data.</text>
</comment>
<evidence type="ECO:0000256" key="1">
    <source>
        <dbReference type="SAM" id="MobiDB-lite"/>
    </source>
</evidence>
<dbReference type="Proteomes" id="UP001595974">
    <property type="component" value="Unassembled WGS sequence"/>
</dbReference>
<protein>
    <recommendedName>
        <fullName evidence="4">Bacteriophage CI repressor</fullName>
    </recommendedName>
</protein>
<evidence type="ECO:0000313" key="2">
    <source>
        <dbReference type="EMBL" id="MFC5772099.1"/>
    </source>
</evidence>
<accession>A0ABW1AYF7</accession>
<gene>
    <name evidence="2" type="ORF">ACFPTN_22185</name>
</gene>